<evidence type="ECO:0000256" key="3">
    <source>
        <dbReference type="SAM" id="Phobius"/>
    </source>
</evidence>
<dbReference type="RefSeq" id="YP_009018707.1">
    <property type="nucleotide sequence ID" value="NC_023744.1"/>
</dbReference>
<protein>
    <submittedName>
        <fullName evidence="5">Tapemeasure protein</fullName>
    </submittedName>
</protein>
<keyword evidence="3" id="KW-0812">Transmembrane</keyword>
<dbReference type="Proteomes" id="UP000005857">
    <property type="component" value="Segment"/>
</dbReference>
<evidence type="ECO:0000256" key="2">
    <source>
        <dbReference type="SAM" id="MobiDB-lite"/>
    </source>
</evidence>
<keyword evidence="1" id="KW-1188">Viral release from host cell</keyword>
<dbReference type="InterPro" id="IPR013491">
    <property type="entry name" value="Tape_meas_N"/>
</dbReference>
<evidence type="ECO:0000313" key="6">
    <source>
        <dbReference type="Proteomes" id="UP000005857"/>
    </source>
</evidence>
<feature type="compositionally biased region" description="Low complexity" evidence="2">
    <location>
        <begin position="1069"/>
        <end position="1091"/>
    </location>
</feature>
<organism evidence="5 6">
    <name type="scientific">Mycobacterium phage DS6A</name>
    <dbReference type="NCBI Taxonomy" id="45764"/>
    <lineage>
        <taxon>Viruses</taxon>
        <taxon>Duplodnaviria</taxon>
        <taxon>Heunggongvirae</taxon>
        <taxon>Uroviricota</taxon>
        <taxon>Caudoviricetes</taxon>
        <taxon>Hnatkovirus</taxon>
        <taxon>Hnatkovirus DS6A</taxon>
    </lineage>
</organism>
<dbReference type="GeneID" id="18990016"/>
<reference evidence="5 6" key="1">
    <citation type="journal article" date="2012" name="J. Virol.">
        <title>Complete Genome Sequences of 138 Mycobacteriophages.</title>
        <authorList>
            <consortium name="the Science Education Alliance Phage Hunters Advancing Genomics and Evolutionary Science Program"/>
            <consortium name="the KwaZulu-Natal Research Institute for Tuberculosis and HIV Mycobacterial Genetics Course Students"/>
            <consortium name="the Phage Hunters Integrating Research and Education Program"/>
            <person name="Hatfull G.F."/>
        </authorList>
    </citation>
    <scope>NUCLEOTIDE SEQUENCE [LARGE SCALE GENOMIC DNA]</scope>
</reference>
<keyword evidence="3" id="KW-1133">Transmembrane helix</keyword>
<evidence type="ECO:0000259" key="4">
    <source>
        <dbReference type="Pfam" id="PF20155"/>
    </source>
</evidence>
<feature type="transmembrane region" description="Helical" evidence="3">
    <location>
        <begin position="497"/>
        <end position="518"/>
    </location>
</feature>
<proteinExistence type="predicted"/>
<dbReference type="Pfam" id="PF20155">
    <property type="entry name" value="TMP_3"/>
    <property type="match status" value="1"/>
</dbReference>
<evidence type="ECO:0000313" key="5">
    <source>
        <dbReference type="EMBL" id="AER47573.1"/>
    </source>
</evidence>
<dbReference type="GO" id="GO:0098003">
    <property type="term" value="P:viral tail assembly"/>
    <property type="evidence" value="ECO:0007669"/>
    <property type="project" value="UniProtKB-KW"/>
</dbReference>
<keyword evidence="6" id="KW-1185">Reference proteome</keyword>
<feature type="transmembrane region" description="Helical" evidence="3">
    <location>
        <begin position="445"/>
        <end position="463"/>
    </location>
</feature>
<name>G8I4C9_9CAUD</name>
<accession>G8I4C9</accession>
<gene>
    <name evidence="5" type="primary">19</name>
    <name evidence="5" type="ORF">DS6A_19</name>
</gene>
<dbReference type="KEGG" id="vg:18990016"/>
<evidence type="ECO:0000256" key="1">
    <source>
        <dbReference type="ARBA" id="ARBA00022465"/>
    </source>
</evidence>
<dbReference type="NCBIfam" id="TIGR02675">
    <property type="entry name" value="tape_meas_nterm"/>
    <property type="match status" value="1"/>
</dbReference>
<keyword evidence="3" id="KW-0472">Membrane</keyword>
<keyword evidence="1" id="KW-1245">Viral tail assembly</keyword>
<feature type="region of interest" description="Disordered" evidence="2">
    <location>
        <begin position="1000"/>
        <end position="1106"/>
    </location>
</feature>
<sequence length="1208" mass="121005">MSAVAGQKLASGYIELTVQYSGAMKQIAADITGIQGQAQVAGKRSGSLFAKGFGAAGGAVASASKALGGVVSHTLTGIMQGVGQRIAGTLGSVLSKGFARAVKIDEAKAQLAGLGNTADDVAKIMDNAMAAVRGTAFGMGEAASLAGQLVASGIKPGEELVRVLSLAGDASTIAGVGLDQMGAVFAKVAAKGKMQGQELNSVLMAGIPILDMLGEHFGKSAEEVSKMVSKGLVSFDDFAAAMETKLGGAAQESGSTFQGAVANMGAAMGRLGEKVLAPFIELGKQALAGITGMFDNITAQVGPMVAGLGERLSAWVPVAVERVKAFAAEAGPRVMVFFQSVAGLVQSVVPRIVSAVSGLVAKIGPKLGEIFGKLVGAVQDAMPLIKNVAAALGVAFGAAVAAVETFGPIVADVIGLAVEWAGKLAGAIGEVVDWFKETEAVTKPLGAALAVLLAPFIAQLALAKIEMGLWAAKTIVVSGATKAWAAAQWLLNAAMTANPIGIVVVAIAALAAGLVAFFTKTETGRKAWAAFTSFLSDAWEGVKTAFSAVWEWLRGKFEAFKSALSAVGEKATELWQNYMVPAWNGVKEAVGTGWDFVKDVFEKFKTGFQVLHDKVVEIATKIKDALGNIFGAIADIVSKPIDAIKGIAGHIPGLGGVFGGGGGSGGDGPPGKARGGVAGVNPDGTIYGPGSGTSDSILALGADGLPTAFVSRGEGVVRHKAMQNGGAAVVAALNAGWDPGRMGVPGLEGGGIAGADDKIADRQGALEVAKLKAAELQASGKAKASQLEAAQNAIDKAQRGLDQAVADREAIAAGGKAGKRSAADRIADAQGRLGVAQTRLDELLASGKAKDSDLLAARNAVASAQRAVDREQSADLAGVDAAERTEGLIPAGAGGGGQAGTSFLSGIIGMGGEIAKGLIDQAASAAATAASAGVTAGTFGAGAAAAPAAGSAAASAIGLGTEAAKRGIDWATQMMGIGVDSLAEILMPFGVPRFFQTDPTQFMPQLPGQDAAVTTGEKAEDGEAGGPVQPGQLPGQQPVGGPAGPAQAGGITPEAPPIGELLGGAAGQSAATTPTPAVTAAAVGPASGPVAEDQQHGRGGPPGPLDDLILPRYGKGGVVGVFDSGGWLMPGDVAVNKTRRPEPILTGDQWQTLAAVAGRPAPDRAVATEAPNDYSVRIENVTVKDVRELEAQMSSRQRLQMMRYAGRP</sequence>
<feature type="domain" description="Tape measure protein N-terminal" evidence="4">
    <location>
        <begin position="97"/>
        <end position="271"/>
    </location>
</feature>
<feature type="compositionally biased region" description="Low complexity" evidence="2">
    <location>
        <begin position="1026"/>
        <end position="1050"/>
    </location>
</feature>
<dbReference type="EMBL" id="JN698994">
    <property type="protein sequence ID" value="AER47573.1"/>
    <property type="molecule type" value="Genomic_DNA"/>
</dbReference>